<evidence type="ECO:0000313" key="3">
    <source>
        <dbReference type="Proteomes" id="UP000789759"/>
    </source>
</evidence>
<evidence type="ECO:0000256" key="1">
    <source>
        <dbReference type="SAM" id="MobiDB-lite"/>
    </source>
</evidence>
<reference evidence="2" key="1">
    <citation type="submission" date="2021-06" db="EMBL/GenBank/DDBJ databases">
        <authorList>
            <person name="Kallberg Y."/>
            <person name="Tangrot J."/>
            <person name="Rosling A."/>
        </authorList>
    </citation>
    <scope>NUCLEOTIDE SEQUENCE</scope>
    <source>
        <strain evidence="2">FL966</strain>
    </source>
</reference>
<proteinExistence type="predicted"/>
<accession>A0A9N9BA70</accession>
<organism evidence="2 3">
    <name type="scientific">Cetraspora pellucida</name>
    <dbReference type="NCBI Taxonomy" id="1433469"/>
    <lineage>
        <taxon>Eukaryota</taxon>
        <taxon>Fungi</taxon>
        <taxon>Fungi incertae sedis</taxon>
        <taxon>Mucoromycota</taxon>
        <taxon>Glomeromycotina</taxon>
        <taxon>Glomeromycetes</taxon>
        <taxon>Diversisporales</taxon>
        <taxon>Gigasporaceae</taxon>
        <taxon>Cetraspora</taxon>
    </lineage>
</organism>
<dbReference type="AlphaFoldDB" id="A0A9N9BA70"/>
<feature type="region of interest" description="Disordered" evidence="1">
    <location>
        <begin position="1"/>
        <end position="32"/>
    </location>
</feature>
<comment type="caution">
    <text evidence="2">The sequence shown here is derived from an EMBL/GenBank/DDBJ whole genome shotgun (WGS) entry which is preliminary data.</text>
</comment>
<feature type="compositionally biased region" description="Basic and acidic residues" evidence="1">
    <location>
        <begin position="1"/>
        <end position="17"/>
    </location>
</feature>
<gene>
    <name evidence="2" type="ORF">CPELLU_LOCUS5189</name>
</gene>
<feature type="compositionally biased region" description="Polar residues" evidence="1">
    <location>
        <begin position="18"/>
        <end position="32"/>
    </location>
</feature>
<keyword evidence="3" id="KW-1185">Reference proteome</keyword>
<dbReference type="Proteomes" id="UP000789759">
    <property type="component" value="Unassembled WGS sequence"/>
</dbReference>
<dbReference type="EMBL" id="CAJVQA010002918">
    <property type="protein sequence ID" value="CAG8560789.1"/>
    <property type="molecule type" value="Genomic_DNA"/>
</dbReference>
<evidence type="ECO:0000313" key="2">
    <source>
        <dbReference type="EMBL" id="CAG8560789.1"/>
    </source>
</evidence>
<sequence>MTNNLEKNKSLAVDEKNIAQSNNDIEPSHSQMDVSDVGLEQDLINRLVSEYKGREELCDRLFEKKKVVSLKDDVDKEEFCFYLHDCDLFAGVEINNKKSKMSSFGTRVQGGHQFL</sequence>
<protein>
    <submittedName>
        <fullName evidence="2">14106_t:CDS:1</fullName>
    </submittedName>
</protein>
<name>A0A9N9BA70_9GLOM</name>